<sequence>MAIGSAQLGTTRSLTSQFFKLRNDARRAMGISGVSDKATLKLVGAALQGSSTSEDMDATATTSATAPVWLQTSEKVRSEMGILKDRLAKLREAHGRALLVTFDNENTGHAHADALTRDIQATFRRLDAEIRGMDKGAASSEDAAVRLQIQRQLAQALFKLSVEFRKEETRFLNKVEAQKGIKMNLNEADPGFTQAQLAVVDISNALAQERDAEIRRIVETITELAQIMRDLSEMVVEQGHILDRIDRNIEKVAESVGDGVGQLKAAVETQKRSRMFLCIIGLIVTIVLLVIIVMIRHI</sequence>
<evidence type="ECO:0000256" key="4">
    <source>
        <dbReference type="ARBA" id="ARBA00022692"/>
    </source>
</evidence>
<keyword evidence="7" id="KW-0333">Golgi apparatus</keyword>
<dbReference type="InterPro" id="IPR010989">
    <property type="entry name" value="SNARE"/>
</dbReference>
<name>A0A699YZF9_HAELA</name>
<proteinExistence type="inferred from homology"/>
<dbReference type="PROSITE" id="PS00914">
    <property type="entry name" value="SYNTAXIN"/>
    <property type="match status" value="1"/>
</dbReference>
<organism evidence="12 13">
    <name type="scientific">Haematococcus lacustris</name>
    <name type="common">Green alga</name>
    <name type="synonym">Haematococcus pluvialis</name>
    <dbReference type="NCBI Taxonomy" id="44745"/>
    <lineage>
        <taxon>Eukaryota</taxon>
        <taxon>Viridiplantae</taxon>
        <taxon>Chlorophyta</taxon>
        <taxon>core chlorophytes</taxon>
        <taxon>Chlorophyceae</taxon>
        <taxon>CS clade</taxon>
        <taxon>Chlamydomonadales</taxon>
        <taxon>Haematococcaceae</taxon>
        <taxon>Haematococcus</taxon>
    </lineage>
</organism>
<dbReference type="EMBL" id="BLLF01000166">
    <property type="protein sequence ID" value="GFH08512.1"/>
    <property type="molecule type" value="Genomic_DNA"/>
</dbReference>
<dbReference type="GO" id="GO:0005484">
    <property type="term" value="F:SNAP receptor activity"/>
    <property type="evidence" value="ECO:0007669"/>
    <property type="project" value="InterPro"/>
</dbReference>
<dbReference type="PROSITE" id="PS50192">
    <property type="entry name" value="T_SNARE"/>
    <property type="match status" value="1"/>
</dbReference>
<keyword evidence="9 10" id="KW-0472">Membrane</keyword>
<dbReference type="AlphaFoldDB" id="A0A699YZF9"/>
<feature type="transmembrane region" description="Helical" evidence="10">
    <location>
        <begin position="274"/>
        <end position="295"/>
    </location>
</feature>
<dbReference type="GO" id="GO:0031201">
    <property type="term" value="C:SNARE complex"/>
    <property type="evidence" value="ECO:0007669"/>
    <property type="project" value="TreeGrafter"/>
</dbReference>
<gene>
    <name evidence="12" type="ORF">HaLaN_03486</name>
</gene>
<evidence type="ECO:0000256" key="1">
    <source>
        <dbReference type="ARBA" id="ARBA00004409"/>
    </source>
</evidence>
<dbReference type="GO" id="GO:0006906">
    <property type="term" value="P:vesicle fusion"/>
    <property type="evidence" value="ECO:0007669"/>
    <property type="project" value="TreeGrafter"/>
</dbReference>
<evidence type="ECO:0000313" key="13">
    <source>
        <dbReference type="Proteomes" id="UP000485058"/>
    </source>
</evidence>
<evidence type="ECO:0000313" key="12">
    <source>
        <dbReference type="EMBL" id="GFH08512.1"/>
    </source>
</evidence>
<dbReference type="PANTHER" id="PTHR19957:SF83">
    <property type="entry name" value="SYNTAXIN-16"/>
    <property type="match status" value="1"/>
</dbReference>
<dbReference type="GO" id="GO:0048278">
    <property type="term" value="P:vesicle docking"/>
    <property type="evidence" value="ECO:0007669"/>
    <property type="project" value="TreeGrafter"/>
</dbReference>
<comment type="caution">
    <text evidence="12">The sequence shown here is derived from an EMBL/GenBank/DDBJ whole genome shotgun (WGS) entry which is preliminary data.</text>
</comment>
<keyword evidence="8" id="KW-0175">Coiled coil</keyword>
<dbReference type="GO" id="GO:0000139">
    <property type="term" value="C:Golgi membrane"/>
    <property type="evidence" value="ECO:0007669"/>
    <property type="project" value="UniProtKB-SubCell"/>
</dbReference>
<dbReference type="PANTHER" id="PTHR19957">
    <property type="entry name" value="SYNTAXIN"/>
    <property type="match status" value="1"/>
</dbReference>
<dbReference type="Proteomes" id="UP000485058">
    <property type="component" value="Unassembled WGS sequence"/>
</dbReference>
<dbReference type="Pfam" id="PF05739">
    <property type="entry name" value="SNARE"/>
    <property type="match status" value="1"/>
</dbReference>
<evidence type="ECO:0000256" key="9">
    <source>
        <dbReference type="ARBA" id="ARBA00023136"/>
    </source>
</evidence>
<dbReference type="CDD" id="cd15845">
    <property type="entry name" value="SNARE_syntaxin16"/>
    <property type="match status" value="1"/>
</dbReference>
<evidence type="ECO:0000256" key="5">
    <source>
        <dbReference type="ARBA" id="ARBA00022927"/>
    </source>
</evidence>
<evidence type="ECO:0000256" key="3">
    <source>
        <dbReference type="ARBA" id="ARBA00022448"/>
    </source>
</evidence>
<dbReference type="GO" id="GO:0000149">
    <property type="term" value="F:SNARE binding"/>
    <property type="evidence" value="ECO:0007669"/>
    <property type="project" value="TreeGrafter"/>
</dbReference>
<keyword evidence="6 10" id="KW-1133">Transmembrane helix</keyword>
<evidence type="ECO:0000256" key="2">
    <source>
        <dbReference type="ARBA" id="ARBA00009063"/>
    </source>
</evidence>
<dbReference type="Gene3D" id="1.20.5.110">
    <property type="match status" value="1"/>
</dbReference>
<dbReference type="InterPro" id="IPR000727">
    <property type="entry name" value="T_SNARE_dom"/>
</dbReference>
<protein>
    <submittedName>
        <fullName evidence="12">Qa-SNARE protein, Tlg2/syntaxin16-family</fullName>
    </submittedName>
</protein>
<dbReference type="GO" id="GO:0006886">
    <property type="term" value="P:intracellular protein transport"/>
    <property type="evidence" value="ECO:0007669"/>
    <property type="project" value="InterPro"/>
</dbReference>
<evidence type="ECO:0000256" key="10">
    <source>
        <dbReference type="SAM" id="Phobius"/>
    </source>
</evidence>
<dbReference type="InterPro" id="IPR045242">
    <property type="entry name" value="Syntaxin"/>
</dbReference>
<reference evidence="12 13" key="1">
    <citation type="submission" date="2020-02" db="EMBL/GenBank/DDBJ databases">
        <title>Draft genome sequence of Haematococcus lacustris strain NIES-144.</title>
        <authorList>
            <person name="Morimoto D."/>
            <person name="Nakagawa S."/>
            <person name="Yoshida T."/>
            <person name="Sawayama S."/>
        </authorList>
    </citation>
    <scope>NUCLEOTIDE SEQUENCE [LARGE SCALE GENOMIC DNA]</scope>
    <source>
        <strain evidence="12 13">NIES-144</strain>
    </source>
</reference>
<evidence type="ECO:0000256" key="6">
    <source>
        <dbReference type="ARBA" id="ARBA00022989"/>
    </source>
</evidence>
<dbReference type="SMART" id="SM00397">
    <property type="entry name" value="t_SNARE"/>
    <property type="match status" value="1"/>
</dbReference>
<keyword evidence="3" id="KW-0813">Transport</keyword>
<dbReference type="SUPFAM" id="SSF47661">
    <property type="entry name" value="t-snare proteins"/>
    <property type="match status" value="1"/>
</dbReference>
<feature type="domain" description="T-SNARE coiled-coil homology" evidence="11">
    <location>
        <begin position="204"/>
        <end position="266"/>
    </location>
</feature>
<keyword evidence="13" id="KW-1185">Reference proteome</keyword>
<comment type="subcellular location">
    <subcellularLocation>
        <location evidence="1">Golgi apparatus membrane</location>
        <topology evidence="1">Single-pass type IV membrane protein</topology>
    </subcellularLocation>
</comment>
<dbReference type="InterPro" id="IPR006012">
    <property type="entry name" value="Syntaxin/epimorphin_CS"/>
</dbReference>
<evidence type="ECO:0000259" key="11">
    <source>
        <dbReference type="PROSITE" id="PS50192"/>
    </source>
</evidence>
<keyword evidence="4 10" id="KW-0812">Transmembrane</keyword>
<comment type="similarity">
    <text evidence="2">Belongs to the syntaxin family.</text>
</comment>
<evidence type="ECO:0000256" key="8">
    <source>
        <dbReference type="ARBA" id="ARBA00023054"/>
    </source>
</evidence>
<keyword evidence="5" id="KW-0653">Protein transport</keyword>
<accession>A0A699YZF9</accession>
<dbReference type="Gene3D" id="1.20.58.70">
    <property type="match status" value="1"/>
</dbReference>
<evidence type="ECO:0000256" key="7">
    <source>
        <dbReference type="ARBA" id="ARBA00023034"/>
    </source>
</evidence>